<keyword evidence="1" id="KW-1277">Toxin-antitoxin system</keyword>
<comment type="caution">
    <text evidence="2">The sequence shown here is derived from an EMBL/GenBank/DDBJ whole genome shotgun (WGS) entry which is preliminary data.</text>
</comment>
<proteinExistence type="predicted"/>
<dbReference type="EMBL" id="JAMZEL010000018">
    <property type="protein sequence ID" value="MCP1386144.1"/>
    <property type="molecule type" value="Genomic_DNA"/>
</dbReference>
<dbReference type="PANTHER" id="PTHR38813">
    <property type="match status" value="1"/>
</dbReference>
<keyword evidence="3" id="KW-1185">Reference proteome</keyword>
<dbReference type="Pfam" id="PF05016">
    <property type="entry name" value="ParE_toxin"/>
    <property type="match status" value="1"/>
</dbReference>
<dbReference type="InterPro" id="IPR007712">
    <property type="entry name" value="RelE/ParE_toxin"/>
</dbReference>
<evidence type="ECO:0000313" key="2">
    <source>
        <dbReference type="EMBL" id="MCP1386144.1"/>
    </source>
</evidence>
<dbReference type="InterPro" id="IPR052747">
    <property type="entry name" value="TA_system_RelE_toxin"/>
</dbReference>
<dbReference type="RefSeq" id="WP_253532839.1">
    <property type="nucleotide sequence ID" value="NZ_JAMZEL010000018.1"/>
</dbReference>
<dbReference type="PANTHER" id="PTHR38813:SF1">
    <property type="entry name" value="TOXIN RELE1-RELATED"/>
    <property type="match status" value="1"/>
</dbReference>
<evidence type="ECO:0000313" key="3">
    <source>
        <dbReference type="Proteomes" id="UP001204772"/>
    </source>
</evidence>
<dbReference type="SUPFAM" id="SSF143011">
    <property type="entry name" value="RelE-like"/>
    <property type="match status" value="1"/>
</dbReference>
<organism evidence="2 3">
    <name type="scientific">Runella salmonicolor</name>
    <dbReference type="NCBI Taxonomy" id="2950278"/>
    <lineage>
        <taxon>Bacteria</taxon>
        <taxon>Pseudomonadati</taxon>
        <taxon>Bacteroidota</taxon>
        <taxon>Cytophagia</taxon>
        <taxon>Cytophagales</taxon>
        <taxon>Spirosomataceae</taxon>
        <taxon>Runella</taxon>
    </lineage>
</organism>
<name>A0ABT1FWJ4_9BACT</name>
<dbReference type="InterPro" id="IPR035093">
    <property type="entry name" value="RelE/ParE_toxin_dom_sf"/>
</dbReference>
<dbReference type="Proteomes" id="UP001204772">
    <property type="component" value="Unassembled WGS sequence"/>
</dbReference>
<protein>
    <submittedName>
        <fullName evidence="2">Type II toxin-antitoxin system RelE/ParE family toxin</fullName>
    </submittedName>
</protein>
<dbReference type="Gene3D" id="3.30.2310.20">
    <property type="entry name" value="RelE-like"/>
    <property type="match status" value="1"/>
</dbReference>
<evidence type="ECO:0000256" key="1">
    <source>
        <dbReference type="ARBA" id="ARBA00022649"/>
    </source>
</evidence>
<accession>A0ABT1FWJ4</accession>
<sequence length="88" mass="10424">MTIEFKSSFLKQLQKLKDKALQDAIYRIIVSVEHASAIEDIPKIKKLAGYSTYYRIRVGDYRIGLNVIDNIVYFVTFDHRKDIYKYFP</sequence>
<reference evidence="2 3" key="1">
    <citation type="submission" date="2022-06" db="EMBL/GenBank/DDBJ databases">
        <title>Runella sp. S5 genome sequencing.</title>
        <authorList>
            <person name="Park S."/>
        </authorList>
    </citation>
    <scope>NUCLEOTIDE SEQUENCE [LARGE SCALE GENOMIC DNA]</scope>
    <source>
        <strain evidence="2 3">S5</strain>
    </source>
</reference>
<gene>
    <name evidence="2" type="ORF">NCI00_27135</name>
</gene>